<feature type="binding site" description="axial binding residue" evidence="10">
    <location>
        <position position="77"/>
    </location>
    <ligand>
        <name>heme</name>
        <dbReference type="ChEBI" id="CHEBI:30413"/>
    </ligand>
    <ligandPart>
        <name>Fe</name>
        <dbReference type="ChEBI" id="CHEBI:18248"/>
    </ligandPart>
</feature>
<dbReference type="PANTHER" id="PTHR47947:SF26">
    <property type="entry name" value="CYTOCHROME P450"/>
    <property type="match status" value="1"/>
</dbReference>
<dbReference type="PRINTS" id="PR00463">
    <property type="entry name" value="EP450I"/>
</dbReference>
<dbReference type="GO" id="GO:0020037">
    <property type="term" value="F:heme binding"/>
    <property type="evidence" value="ECO:0007669"/>
    <property type="project" value="InterPro"/>
</dbReference>
<keyword evidence="14" id="KW-1185">Reference proteome</keyword>
<dbReference type="InterPro" id="IPR036396">
    <property type="entry name" value="Cyt_P450_sf"/>
</dbReference>
<dbReference type="InterPro" id="IPR017972">
    <property type="entry name" value="Cyt_P450_CS"/>
</dbReference>
<name>A0A9D5CKG4_9LILI</name>
<keyword evidence="9" id="KW-0472">Membrane</keyword>
<dbReference type="SUPFAM" id="SSF48264">
    <property type="entry name" value="Cytochrome P450"/>
    <property type="match status" value="1"/>
</dbReference>
<dbReference type="InterPro" id="IPR002401">
    <property type="entry name" value="Cyt_P450_E_grp-I"/>
</dbReference>
<dbReference type="Pfam" id="PF00067">
    <property type="entry name" value="p450"/>
    <property type="match status" value="1"/>
</dbReference>
<evidence type="ECO:0000256" key="2">
    <source>
        <dbReference type="ARBA" id="ARBA00004370"/>
    </source>
</evidence>
<comment type="cofactor">
    <cofactor evidence="1 10">
        <name>heme</name>
        <dbReference type="ChEBI" id="CHEBI:30413"/>
    </cofactor>
</comment>
<evidence type="ECO:0000256" key="5">
    <source>
        <dbReference type="ARBA" id="ARBA00022723"/>
    </source>
</evidence>
<evidence type="ECO:0000256" key="8">
    <source>
        <dbReference type="ARBA" id="ARBA00023004"/>
    </source>
</evidence>
<dbReference type="GO" id="GO:0004497">
    <property type="term" value="F:monooxygenase activity"/>
    <property type="evidence" value="ECO:0007669"/>
    <property type="project" value="UniProtKB-KW"/>
</dbReference>
<keyword evidence="5 10" id="KW-0479">Metal-binding</keyword>
<dbReference type="InterPro" id="IPR050651">
    <property type="entry name" value="Plant_Cytochrome_P450_Monoox"/>
</dbReference>
<dbReference type="GO" id="GO:0005506">
    <property type="term" value="F:iron ion binding"/>
    <property type="evidence" value="ECO:0007669"/>
    <property type="project" value="InterPro"/>
</dbReference>
<evidence type="ECO:0000313" key="14">
    <source>
        <dbReference type="Proteomes" id="UP001085076"/>
    </source>
</evidence>
<feature type="compositionally biased region" description="Basic residues" evidence="12">
    <location>
        <begin position="10"/>
        <end position="22"/>
    </location>
</feature>
<dbReference type="EMBL" id="JAGGNH010000004">
    <property type="protein sequence ID" value="KAJ0973735.1"/>
    <property type="molecule type" value="Genomic_DNA"/>
</dbReference>
<comment type="caution">
    <text evidence="13">The sequence shown here is derived from an EMBL/GenBank/DDBJ whole genome shotgun (WGS) entry which is preliminary data.</text>
</comment>
<proteinExistence type="inferred from homology"/>
<comment type="similarity">
    <text evidence="11">Belongs to the cytochrome P450 family.</text>
</comment>
<evidence type="ECO:0008006" key="15">
    <source>
        <dbReference type="Google" id="ProtNLM"/>
    </source>
</evidence>
<dbReference type="GO" id="GO:0016020">
    <property type="term" value="C:membrane"/>
    <property type="evidence" value="ECO:0007669"/>
    <property type="project" value="UniProtKB-SubCell"/>
</dbReference>
<dbReference type="Gene3D" id="1.10.630.10">
    <property type="entry name" value="Cytochrome P450"/>
    <property type="match status" value="1"/>
</dbReference>
<dbReference type="AlphaFoldDB" id="A0A9D5CKG4"/>
<evidence type="ECO:0000256" key="10">
    <source>
        <dbReference type="PIRSR" id="PIRSR602401-1"/>
    </source>
</evidence>
<reference evidence="13" key="1">
    <citation type="submission" date="2021-03" db="EMBL/GenBank/DDBJ databases">
        <authorList>
            <person name="Li Z."/>
            <person name="Yang C."/>
        </authorList>
    </citation>
    <scope>NUCLEOTIDE SEQUENCE</scope>
    <source>
        <strain evidence="13">Dzin_1.0</strain>
        <tissue evidence="13">Leaf</tissue>
    </source>
</reference>
<sequence>MQGMPPGVLRRPHHPRLPRPRRYNALRQRLGIQRDPKLWDDPLSFKPERFAEEKEEEEEDGFTNFKYIPFGAGRRRCPGEKLGLRMVMTVVGIFVQCFDWEPMSEEEVDMKALLGLTVPKIKPVMAKYKVRECMVGALSRV</sequence>
<evidence type="ECO:0000256" key="12">
    <source>
        <dbReference type="SAM" id="MobiDB-lite"/>
    </source>
</evidence>
<keyword evidence="4" id="KW-0812">Transmembrane</keyword>
<evidence type="ECO:0000256" key="3">
    <source>
        <dbReference type="ARBA" id="ARBA00022617"/>
    </source>
</evidence>
<evidence type="ECO:0000256" key="7">
    <source>
        <dbReference type="ARBA" id="ARBA00023002"/>
    </source>
</evidence>
<evidence type="ECO:0000256" key="9">
    <source>
        <dbReference type="ARBA" id="ARBA00023136"/>
    </source>
</evidence>
<evidence type="ECO:0000256" key="4">
    <source>
        <dbReference type="ARBA" id="ARBA00022692"/>
    </source>
</evidence>
<keyword evidence="11" id="KW-0503">Monooxygenase</keyword>
<dbReference type="PANTHER" id="PTHR47947">
    <property type="entry name" value="CYTOCHROME P450 82C3-RELATED"/>
    <property type="match status" value="1"/>
</dbReference>
<dbReference type="Proteomes" id="UP001085076">
    <property type="component" value="Miscellaneous, Linkage group lg04"/>
</dbReference>
<evidence type="ECO:0000256" key="1">
    <source>
        <dbReference type="ARBA" id="ARBA00001971"/>
    </source>
</evidence>
<dbReference type="OrthoDB" id="1055148at2759"/>
<accession>A0A9D5CKG4</accession>
<comment type="subcellular location">
    <subcellularLocation>
        <location evidence="2">Membrane</location>
    </subcellularLocation>
</comment>
<reference evidence="13" key="2">
    <citation type="journal article" date="2022" name="Hortic Res">
        <title>The genome of Dioscorea zingiberensis sheds light on the biosynthesis, origin and evolution of the medicinally important diosgenin saponins.</title>
        <authorList>
            <person name="Li Y."/>
            <person name="Tan C."/>
            <person name="Li Z."/>
            <person name="Guo J."/>
            <person name="Li S."/>
            <person name="Chen X."/>
            <person name="Wang C."/>
            <person name="Dai X."/>
            <person name="Yang H."/>
            <person name="Song W."/>
            <person name="Hou L."/>
            <person name="Xu J."/>
            <person name="Tong Z."/>
            <person name="Xu A."/>
            <person name="Yuan X."/>
            <person name="Wang W."/>
            <person name="Yang Q."/>
            <person name="Chen L."/>
            <person name="Sun Z."/>
            <person name="Wang K."/>
            <person name="Pan B."/>
            <person name="Chen J."/>
            <person name="Bao Y."/>
            <person name="Liu F."/>
            <person name="Qi X."/>
            <person name="Gang D.R."/>
            <person name="Wen J."/>
            <person name="Li J."/>
        </authorList>
    </citation>
    <scope>NUCLEOTIDE SEQUENCE</scope>
    <source>
        <strain evidence="13">Dzin_1.0</strain>
    </source>
</reference>
<keyword evidence="6" id="KW-1133">Transmembrane helix</keyword>
<gene>
    <name evidence="13" type="ORF">J5N97_015700</name>
</gene>
<evidence type="ECO:0000313" key="13">
    <source>
        <dbReference type="EMBL" id="KAJ0973735.1"/>
    </source>
</evidence>
<dbReference type="InterPro" id="IPR001128">
    <property type="entry name" value="Cyt_P450"/>
</dbReference>
<evidence type="ECO:0000256" key="11">
    <source>
        <dbReference type="RuleBase" id="RU000461"/>
    </source>
</evidence>
<keyword evidence="7 11" id="KW-0560">Oxidoreductase</keyword>
<protein>
    <recommendedName>
        <fullName evidence="15">Cytochrome P450</fullName>
    </recommendedName>
</protein>
<organism evidence="13 14">
    <name type="scientific">Dioscorea zingiberensis</name>
    <dbReference type="NCBI Taxonomy" id="325984"/>
    <lineage>
        <taxon>Eukaryota</taxon>
        <taxon>Viridiplantae</taxon>
        <taxon>Streptophyta</taxon>
        <taxon>Embryophyta</taxon>
        <taxon>Tracheophyta</taxon>
        <taxon>Spermatophyta</taxon>
        <taxon>Magnoliopsida</taxon>
        <taxon>Liliopsida</taxon>
        <taxon>Dioscoreales</taxon>
        <taxon>Dioscoreaceae</taxon>
        <taxon>Dioscorea</taxon>
    </lineage>
</organism>
<dbReference type="GO" id="GO:0016705">
    <property type="term" value="F:oxidoreductase activity, acting on paired donors, with incorporation or reduction of molecular oxygen"/>
    <property type="evidence" value="ECO:0007669"/>
    <property type="project" value="InterPro"/>
</dbReference>
<keyword evidence="3 10" id="KW-0349">Heme</keyword>
<feature type="region of interest" description="Disordered" evidence="12">
    <location>
        <begin position="1"/>
        <end position="22"/>
    </location>
</feature>
<evidence type="ECO:0000256" key="6">
    <source>
        <dbReference type="ARBA" id="ARBA00022989"/>
    </source>
</evidence>
<keyword evidence="8 10" id="KW-0408">Iron</keyword>
<dbReference type="PROSITE" id="PS00086">
    <property type="entry name" value="CYTOCHROME_P450"/>
    <property type="match status" value="1"/>
</dbReference>